<dbReference type="PATRIC" id="fig|1288963.3.peg.428"/>
<dbReference type="Proteomes" id="UP000013909">
    <property type="component" value="Unassembled WGS sequence"/>
</dbReference>
<evidence type="ECO:0000313" key="2">
    <source>
        <dbReference type="Proteomes" id="UP000013909"/>
    </source>
</evidence>
<dbReference type="RefSeq" id="WP_010852578.1">
    <property type="nucleotide sequence ID" value="NZ_AQHR01000020.1"/>
</dbReference>
<comment type="caution">
    <text evidence="1">The sequence shown here is derived from an EMBL/GenBank/DDBJ whole genome shotgun (WGS) entry which is preliminary data.</text>
</comment>
<keyword evidence="2" id="KW-1185">Reference proteome</keyword>
<dbReference type="STRING" id="1232681.ADIS_0429"/>
<organism evidence="1 2">
    <name type="scientific">Lunatimonas lonarensis</name>
    <dbReference type="NCBI Taxonomy" id="1232681"/>
    <lineage>
        <taxon>Bacteria</taxon>
        <taxon>Pseudomonadati</taxon>
        <taxon>Bacteroidota</taxon>
        <taxon>Cytophagia</taxon>
        <taxon>Cytophagales</taxon>
        <taxon>Cyclobacteriaceae</taxon>
    </lineage>
</organism>
<sequence>MVDGLSELAGSLQRSGSGNPIAILNLANIIASDLQHKETPEAYLIYALYDNDSNRYEVGKQVLTKNAANQHEVLEENLYISEDGYIETFVVNETPEDVWFDYFMVLSTTSPIMQETHYSLSR</sequence>
<reference evidence="1 2" key="1">
    <citation type="submission" date="2013-02" db="EMBL/GenBank/DDBJ databases">
        <title>A novel strain isolated from Lonar lake, Maharashtra, India.</title>
        <authorList>
            <person name="Singh A."/>
        </authorList>
    </citation>
    <scope>NUCLEOTIDE SEQUENCE [LARGE SCALE GENOMIC DNA]</scope>
    <source>
        <strain evidence="1 2">AK24</strain>
    </source>
</reference>
<accession>R7ZY68</accession>
<dbReference type="EMBL" id="AQHR01000020">
    <property type="protein sequence ID" value="EON79012.1"/>
    <property type="molecule type" value="Genomic_DNA"/>
</dbReference>
<protein>
    <submittedName>
        <fullName evidence="1">Uncharacterized protein</fullName>
    </submittedName>
</protein>
<gene>
    <name evidence="1" type="ORF">ADIS_0429</name>
</gene>
<evidence type="ECO:0000313" key="1">
    <source>
        <dbReference type="EMBL" id="EON79012.1"/>
    </source>
</evidence>
<name>R7ZY68_9BACT</name>
<dbReference type="AlphaFoldDB" id="R7ZY68"/>
<proteinExistence type="predicted"/>
<dbReference type="OrthoDB" id="824686at2"/>